<sequence>MTMNTRKCIRRFFDIPQCEIFSTKNQINFCTVQKWYCKQYFKLESFVKNSILSNGVQKFLINVSTLTLGYIRELQKFKQLKYKKKYFYEKKNSTCAVLKSFLPIIKKVFSAFSFK</sequence>
<comment type="caution">
    <text evidence="1">The sequence shown here is derived from an EMBL/GenBank/DDBJ whole genome shotgun (WGS) entry which is preliminary data.</text>
</comment>
<organism evidence="1 2">
    <name type="scientific">Brachionus plicatilis</name>
    <name type="common">Marine rotifer</name>
    <name type="synonym">Brachionus muelleri</name>
    <dbReference type="NCBI Taxonomy" id="10195"/>
    <lineage>
        <taxon>Eukaryota</taxon>
        <taxon>Metazoa</taxon>
        <taxon>Spiralia</taxon>
        <taxon>Gnathifera</taxon>
        <taxon>Rotifera</taxon>
        <taxon>Eurotatoria</taxon>
        <taxon>Monogononta</taxon>
        <taxon>Pseudotrocha</taxon>
        <taxon>Ploima</taxon>
        <taxon>Brachionidae</taxon>
        <taxon>Brachionus</taxon>
    </lineage>
</organism>
<dbReference type="EMBL" id="REGN01002798">
    <property type="protein sequence ID" value="RNA26130.1"/>
    <property type="molecule type" value="Genomic_DNA"/>
</dbReference>
<evidence type="ECO:0000313" key="1">
    <source>
        <dbReference type="EMBL" id="RNA26130.1"/>
    </source>
</evidence>
<accession>A0A3M7RRU3</accession>
<protein>
    <submittedName>
        <fullName evidence="1">Uncharacterized protein</fullName>
    </submittedName>
</protein>
<reference evidence="1 2" key="1">
    <citation type="journal article" date="2018" name="Sci. Rep.">
        <title>Genomic signatures of local adaptation to the degree of environmental predictability in rotifers.</title>
        <authorList>
            <person name="Franch-Gras L."/>
            <person name="Hahn C."/>
            <person name="Garcia-Roger E.M."/>
            <person name="Carmona M.J."/>
            <person name="Serra M."/>
            <person name="Gomez A."/>
        </authorList>
    </citation>
    <scope>NUCLEOTIDE SEQUENCE [LARGE SCALE GENOMIC DNA]</scope>
    <source>
        <strain evidence="1">HYR1</strain>
    </source>
</reference>
<proteinExistence type="predicted"/>
<dbReference type="AlphaFoldDB" id="A0A3M7RRU3"/>
<gene>
    <name evidence="1" type="ORF">BpHYR1_008378</name>
</gene>
<dbReference type="Proteomes" id="UP000276133">
    <property type="component" value="Unassembled WGS sequence"/>
</dbReference>
<name>A0A3M7RRU3_BRAPC</name>
<keyword evidence="2" id="KW-1185">Reference proteome</keyword>
<evidence type="ECO:0000313" key="2">
    <source>
        <dbReference type="Proteomes" id="UP000276133"/>
    </source>
</evidence>